<dbReference type="GO" id="GO:0005930">
    <property type="term" value="C:axoneme"/>
    <property type="evidence" value="ECO:0007669"/>
    <property type="project" value="TreeGrafter"/>
</dbReference>
<keyword evidence="6" id="KW-0418">Kinase</keyword>
<comment type="caution">
    <text evidence="6">The sequence shown here is derived from an EMBL/GenBank/DDBJ whole genome shotgun (WGS) entry which is preliminary data.</text>
</comment>
<dbReference type="GO" id="GO:0016301">
    <property type="term" value="F:kinase activity"/>
    <property type="evidence" value="ECO:0007669"/>
    <property type="project" value="UniProtKB-KW"/>
</dbReference>
<keyword evidence="2 4" id="KW-0175">Coiled coil</keyword>
<dbReference type="Pfam" id="PF13870">
    <property type="entry name" value="CCDC113_CCDC96_CC"/>
    <property type="match status" value="1"/>
</dbReference>
<evidence type="ECO:0000256" key="2">
    <source>
        <dbReference type="ARBA" id="ARBA00023054"/>
    </source>
</evidence>
<evidence type="ECO:0000256" key="3">
    <source>
        <dbReference type="ARBA" id="ARBA00023273"/>
    </source>
</evidence>
<keyword evidence="6" id="KW-0670">Pyruvate</keyword>
<dbReference type="GO" id="GO:0060271">
    <property type="term" value="P:cilium assembly"/>
    <property type="evidence" value="ECO:0007669"/>
    <property type="project" value="TreeGrafter"/>
</dbReference>
<evidence type="ECO:0000259" key="5">
    <source>
        <dbReference type="Pfam" id="PF13870"/>
    </source>
</evidence>
<name>A0A132NQN6_GIAIN</name>
<feature type="domain" description="CCDC113/CCDC96 coiled-coil" evidence="5">
    <location>
        <begin position="148"/>
        <end position="318"/>
    </location>
</feature>
<keyword evidence="3" id="KW-0966">Cell projection</keyword>
<gene>
    <name evidence="6" type="ORF">QR46_3583</name>
</gene>
<reference evidence="6 7" key="1">
    <citation type="journal article" date="2015" name="Mol. Biochem. Parasitol.">
        <title>Identification of polymorphic genes for use in assemblage B genotyping assays through comparative genomics of multiple assemblage B Giardia duodenalis isolates.</title>
        <authorList>
            <person name="Wielinga C."/>
            <person name="Thompson R.C."/>
            <person name="Monis P."/>
            <person name="Ryan U."/>
        </authorList>
    </citation>
    <scope>NUCLEOTIDE SEQUENCE [LARGE SCALE GENOMIC DNA]</scope>
    <source>
        <strain evidence="6 7">BAH15c1</strain>
    </source>
</reference>
<dbReference type="VEuPathDB" id="GiardiaDB:QR46_3583"/>
<organism evidence="6 7">
    <name type="scientific">Giardia duodenalis assemblage B</name>
    <dbReference type="NCBI Taxonomy" id="1394984"/>
    <lineage>
        <taxon>Eukaryota</taxon>
        <taxon>Metamonada</taxon>
        <taxon>Diplomonadida</taxon>
        <taxon>Hexamitidae</taxon>
        <taxon>Giardiinae</taxon>
        <taxon>Giardia</taxon>
    </lineage>
</organism>
<dbReference type="AlphaFoldDB" id="A0A132NQN6"/>
<evidence type="ECO:0000313" key="7">
    <source>
        <dbReference type="Proteomes" id="UP000070089"/>
    </source>
</evidence>
<proteinExistence type="predicted"/>
<accession>A0A132NQN6</accession>
<dbReference type="PANTHER" id="PTHR15654">
    <property type="entry name" value="COILED-COIL DOMAIN-CONTAINING PROTEIN 113-RELATED"/>
    <property type="match status" value="1"/>
</dbReference>
<feature type="coiled-coil region" evidence="4">
    <location>
        <begin position="186"/>
        <end position="269"/>
    </location>
</feature>
<feature type="coiled-coil region" evidence="4">
    <location>
        <begin position="296"/>
        <end position="330"/>
    </location>
</feature>
<dbReference type="Proteomes" id="UP000070089">
    <property type="component" value="Unassembled WGS sequence"/>
</dbReference>
<feature type="coiled-coil region" evidence="4">
    <location>
        <begin position="98"/>
        <end position="156"/>
    </location>
</feature>
<comment type="subcellular location">
    <subcellularLocation>
        <location evidence="1">Cell projection</location>
        <location evidence="1">Cilium</location>
    </subcellularLocation>
</comment>
<evidence type="ECO:0000256" key="1">
    <source>
        <dbReference type="ARBA" id="ARBA00004138"/>
    </source>
</evidence>
<evidence type="ECO:0000313" key="6">
    <source>
        <dbReference type="EMBL" id="KWX12443.1"/>
    </source>
</evidence>
<keyword evidence="6" id="KW-0808">Transferase</keyword>
<dbReference type="OrthoDB" id="10254794at2759"/>
<dbReference type="EMBL" id="JXTI01000117">
    <property type="protein sequence ID" value="KWX12443.1"/>
    <property type="molecule type" value="Genomic_DNA"/>
</dbReference>
<dbReference type="PANTHER" id="PTHR15654:SF1">
    <property type="entry name" value="COILED-COIL DOMAIN-CONTAINING PROTEIN 96"/>
    <property type="match status" value="1"/>
</dbReference>
<evidence type="ECO:0000256" key="4">
    <source>
        <dbReference type="SAM" id="Coils"/>
    </source>
</evidence>
<sequence length="334" mass="38856">MSFEDGQAELHDFYAEGLAEQQKLEEENFLLQQEAKRLIRLPSLQAKLHPFKDHGQRTEAELIVKYHQSLSDIDQCRVDLDTLQSGIDQDTVVLRTNLEKLESEATELTTAFTALRRASFGHLERSHGVMLTQAEAEGLEDKFQVLVKEHDALRLQCITQKEKIAALTSKIKRTNEFGDRMKRIDFEQIKIENQTLAEKIEERSEELLKLRRRTVSTLQILAHIREKRHFITAQVQMMKRDLLNLDEQLGKLRDRLSQLKNARTHVRKQADDSRDMTGLSGNPILLADYKQREQSVSQLHEDVARIKERYDELTSKVQSLEKTKRKIQKALLNH</sequence>
<dbReference type="InterPro" id="IPR051885">
    <property type="entry name" value="CC_CF"/>
</dbReference>
<protein>
    <submittedName>
        <fullName evidence="6">Pyruvate kinase</fullName>
    </submittedName>
</protein>
<dbReference type="InterPro" id="IPR025254">
    <property type="entry name" value="CCDC113/CCDC96_CC"/>
</dbReference>
<dbReference type="GO" id="GO:0036064">
    <property type="term" value="C:ciliary basal body"/>
    <property type="evidence" value="ECO:0007669"/>
    <property type="project" value="TreeGrafter"/>
</dbReference>